<reference evidence="2 3" key="1">
    <citation type="journal article" date="2012" name="Science">
        <title>The Paleozoic origin of enzymatic lignin decomposition reconstructed from 31 fungal genomes.</title>
        <authorList>
            <person name="Floudas D."/>
            <person name="Binder M."/>
            <person name="Riley R."/>
            <person name="Barry K."/>
            <person name="Blanchette R.A."/>
            <person name="Henrissat B."/>
            <person name="Martinez A.T."/>
            <person name="Otillar R."/>
            <person name="Spatafora J.W."/>
            <person name="Yadav J.S."/>
            <person name="Aerts A."/>
            <person name="Benoit I."/>
            <person name="Boyd A."/>
            <person name="Carlson A."/>
            <person name="Copeland A."/>
            <person name="Coutinho P.M."/>
            <person name="de Vries R.P."/>
            <person name="Ferreira P."/>
            <person name="Findley K."/>
            <person name="Foster B."/>
            <person name="Gaskell J."/>
            <person name="Glotzer D."/>
            <person name="Gorecki P."/>
            <person name="Heitman J."/>
            <person name="Hesse C."/>
            <person name="Hori C."/>
            <person name="Igarashi K."/>
            <person name="Jurgens J.A."/>
            <person name="Kallen N."/>
            <person name="Kersten P."/>
            <person name="Kohler A."/>
            <person name="Kuees U."/>
            <person name="Kumar T.K.A."/>
            <person name="Kuo A."/>
            <person name="LaButti K."/>
            <person name="Larrondo L.F."/>
            <person name="Lindquist E."/>
            <person name="Ling A."/>
            <person name="Lombard V."/>
            <person name="Lucas S."/>
            <person name="Lundell T."/>
            <person name="Martin R."/>
            <person name="McLaughlin D.J."/>
            <person name="Morgenstern I."/>
            <person name="Morin E."/>
            <person name="Murat C."/>
            <person name="Nagy L.G."/>
            <person name="Nolan M."/>
            <person name="Ohm R.A."/>
            <person name="Patyshakuliyeva A."/>
            <person name="Rokas A."/>
            <person name="Ruiz-Duenas F.J."/>
            <person name="Sabat G."/>
            <person name="Salamov A."/>
            <person name="Samejima M."/>
            <person name="Schmutz J."/>
            <person name="Slot J.C."/>
            <person name="St John F."/>
            <person name="Stenlid J."/>
            <person name="Sun H."/>
            <person name="Sun S."/>
            <person name="Syed K."/>
            <person name="Tsang A."/>
            <person name="Wiebenga A."/>
            <person name="Young D."/>
            <person name="Pisabarro A."/>
            <person name="Eastwood D.C."/>
            <person name="Martin F."/>
            <person name="Cullen D."/>
            <person name="Grigoriev I.V."/>
            <person name="Hibbett D.S."/>
        </authorList>
    </citation>
    <scope>NUCLEOTIDE SEQUENCE [LARGE SCALE GENOMIC DNA]</scope>
    <source>
        <strain evidence="2 3">MD-104</strain>
    </source>
</reference>
<accession>A0A2H3JQV3</accession>
<evidence type="ECO:0000256" key="1">
    <source>
        <dbReference type="SAM" id="MobiDB-lite"/>
    </source>
</evidence>
<dbReference type="EMBL" id="KB467954">
    <property type="protein sequence ID" value="PCH39044.1"/>
    <property type="molecule type" value="Genomic_DNA"/>
</dbReference>
<proteinExistence type="predicted"/>
<evidence type="ECO:0000313" key="3">
    <source>
        <dbReference type="Proteomes" id="UP000218811"/>
    </source>
</evidence>
<evidence type="ECO:0000313" key="2">
    <source>
        <dbReference type="EMBL" id="PCH39044.1"/>
    </source>
</evidence>
<sequence length="103" mass="11668">MHPHLRAPQERKPRSLSVEPGTSRQTRRATIVIVLQTCHWLGYAVAEVTSPREEIGQEANRIVLVLVPGTTSQSMDDFLAERAELAAGVLSRHYFTFIMDLRR</sequence>
<organism evidence="2 3">
    <name type="scientific">Wolfiporia cocos (strain MD-104)</name>
    <name type="common">Brown rot fungus</name>
    <dbReference type="NCBI Taxonomy" id="742152"/>
    <lineage>
        <taxon>Eukaryota</taxon>
        <taxon>Fungi</taxon>
        <taxon>Dikarya</taxon>
        <taxon>Basidiomycota</taxon>
        <taxon>Agaricomycotina</taxon>
        <taxon>Agaricomycetes</taxon>
        <taxon>Polyporales</taxon>
        <taxon>Phaeolaceae</taxon>
        <taxon>Wolfiporia</taxon>
    </lineage>
</organism>
<feature type="region of interest" description="Disordered" evidence="1">
    <location>
        <begin position="1"/>
        <end position="25"/>
    </location>
</feature>
<protein>
    <submittedName>
        <fullName evidence="2">Uncharacterized protein</fullName>
    </submittedName>
</protein>
<dbReference type="AlphaFoldDB" id="A0A2H3JQV3"/>
<gene>
    <name evidence="2" type="ORF">WOLCODRAFT_29349</name>
</gene>
<name>A0A2H3JQV3_WOLCO</name>
<dbReference type="Proteomes" id="UP000218811">
    <property type="component" value="Unassembled WGS sequence"/>
</dbReference>
<keyword evidence="3" id="KW-1185">Reference proteome</keyword>